<dbReference type="Gene3D" id="1.20.140.10">
    <property type="entry name" value="Butyryl-CoA Dehydrogenase, subunit A, domain 3"/>
    <property type="match status" value="1"/>
</dbReference>
<dbReference type="SUPFAM" id="SSF47203">
    <property type="entry name" value="Acyl-CoA dehydrogenase C-terminal domain-like"/>
    <property type="match status" value="1"/>
</dbReference>
<dbReference type="Pfam" id="PF02771">
    <property type="entry name" value="Acyl-CoA_dh_N"/>
    <property type="match status" value="1"/>
</dbReference>
<comment type="caution">
    <text evidence="10">The sequence shown here is derived from an EMBL/GenBank/DDBJ whole genome shotgun (WGS) entry which is preliminary data.</text>
</comment>
<dbReference type="InterPro" id="IPR009075">
    <property type="entry name" value="AcylCo_DH/oxidase_C"/>
</dbReference>
<evidence type="ECO:0000313" key="10">
    <source>
        <dbReference type="EMBL" id="GGZ81511.1"/>
    </source>
</evidence>
<dbReference type="GO" id="GO:0033539">
    <property type="term" value="P:fatty acid beta-oxidation using acyl-CoA dehydrogenase"/>
    <property type="evidence" value="ECO:0007669"/>
    <property type="project" value="TreeGrafter"/>
</dbReference>
<proteinExistence type="inferred from homology"/>
<evidence type="ECO:0000259" key="8">
    <source>
        <dbReference type="Pfam" id="PF02770"/>
    </source>
</evidence>
<dbReference type="Gene3D" id="1.10.540.10">
    <property type="entry name" value="Acyl-CoA dehydrogenase/oxidase, N-terminal domain"/>
    <property type="match status" value="1"/>
</dbReference>
<dbReference type="InterPro" id="IPR009100">
    <property type="entry name" value="AcylCoA_DH/oxidase_NM_dom_sf"/>
</dbReference>
<dbReference type="InterPro" id="IPR046373">
    <property type="entry name" value="Acyl-CoA_Oxase/DH_mid-dom_sf"/>
</dbReference>
<evidence type="ECO:0000259" key="9">
    <source>
        <dbReference type="Pfam" id="PF02771"/>
    </source>
</evidence>
<evidence type="ECO:0000313" key="11">
    <source>
        <dbReference type="Proteomes" id="UP000636004"/>
    </source>
</evidence>
<dbReference type="InterPro" id="IPR037069">
    <property type="entry name" value="AcylCoA_DH/ox_N_sf"/>
</dbReference>
<keyword evidence="4 6" id="KW-0274">FAD</keyword>
<dbReference type="EMBL" id="BMWZ01000004">
    <property type="protein sequence ID" value="GGZ81511.1"/>
    <property type="molecule type" value="Genomic_DNA"/>
</dbReference>
<dbReference type="AlphaFoldDB" id="A0A918R2A3"/>
<reference evidence="10" key="1">
    <citation type="journal article" date="2014" name="Int. J. Syst. Evol. Microbiol.">
        <title>Complete genome sequence of Corynebacterium casei LMG S-19264T (=DSM 44701T), isolated from a smear-ripened cheese.</title>
        <authorList>
            <consortium name="US DOE Joint Genome Institute (JGI-PGF)"/>
            <person name="Walter F."/>
            <person name="Albersmeier A."/>
            <person name="Kalinowski J."/>
            <person name="Ruckert C."/>
        </authorList>
    </citation>
    <scope>NUCLEOTIDE SEQUENCE</scope>
    <source>
        <strain evidence="10">KCTC 12710</strain>
    </source>
</reference>
<protein>
    <submittedName>
        <fullName evidence="10">Acyl-CoA dehydrogenase</fullName>
    </submittedName>
</protein>
<dbReference type="PROSITE" id="PS00072">
    <property type="entry name" value="ACYL_COA_DH_1"/>
    <property type="match status" value="1"/>
</dbReference>
<name>A0A918R2A3_9FLAO</name>
<comment type="cofactor">
    <cofactor evidence="1 6">
        <name>FAD</name>
        <dbReference type="ChEBI" id="CHEBI:57692"/>
    </cofactor>
</comment>
<evidence type="ECO:0000256" key="4">
    <source>
        <dbReference type="ARBA" id="ARBA00022827"/>
    </source>
</evidence>
<dbReference type="FunFam" id="1.20.140.10:FF:000120">
    <property type="entry name" value="Predicted protein"/>
    <property type="match status" value="1"/>
</dbReference>
<evidence type="ECO:0000256" key="1">
    <source>
        <dbReference type="ARBA" id="ARBA00001974"/>
    </source>
</evidence>
<gene>
    <name evidence="10" type="ORF">GCM10007028_18850</name>
</gene>
<evidence type="ECO:0000256" key="3">
    <source>
        <dbReference type="ARBA" id="ARBA00022630"/>
    </source>
</evidence>
<keyword evidence="11" id="KW-1185">Reference proteome</keyword>
<evidence type="ECO:0000256" key="2">
    <source>
        <dbReference type="ARBA" id="ARBA00009347"/>
    </source>
</evidence>
<feature type="domain" description="Acyl-CoA dehydrogenase/oxidase C-terminal" evidence="7">
    <location>
        <begin position="230"/>
        <end position="378"/>
    </location>
</feature>
<accession>A0A918R2A3</accession>
<dbReference type="InterPro" id="IPR006089">
    <property type="entry name" value="Acyl-CoA_DH_CS"/>
</dbReference>
<dbReference type="Proteomes" id="UP000636004">
    <property type="component" value="Unassembled WGS sequence"/>
</dbReference>
<feature type="domain" description="Acyl-CoA dehydrogenase/oxidase N-terminal" evidence="9">
    <location>
        <begin position="7"/>
        <end position="120"/>
    </location>
</feature>
<dbReference type="Gene3D" id="2.40.110.10">
    <property type="entry name" value="Butyryl-CoA Dehydrogenase, subunit A, domain 2"/>
    <property type="match status" value="1"/>
</dbReference>
<dbReference type="InterPro" id="IPR013786">
    <property type="entry name" value="AcylCoA_DH/ox_N"/>
</dbReference>
<dbReference type="Pfam" id="PF00441">
    <property type="entry name" value="Acyl-CoA_dh_1"/>
    <property type="match status" value="1"/>
</dbReference>
<feature type="domain" description="Acyl-CoA oxidase/dehydrogenase middle" evidence="8">
    <location>
        <begin position="124"/>
        <end position="218"/>
    </location>
</feature>
<dbReference type="FunFam" id="2.40.110.10:FF:000001">
    <property type="entry name" value="Acyl-CoA dehydrogenase, mitochondrial"/>
    <property type="match status" value="1"/>
</dbReference>
<dbReference type="GO" id="GO:0003995">
    <property type="term" value="F:acyl-CoA dehydrogenase activity"/>
    <property type="evidence" value="ECO:0007669"/>
    <property type="project" value="InterPro"/>
</dbReference>
<evidence type="ECO:0000256" key="5">
    <source>
        <dbReference type="ARBA" id="ARBA00023002"/>
    </source>
</evidence>
<dbReference type="InterPro" id="IPR006091">
    <property type="entry name" value="Acyl-CoA_Oxase/DH_mid-dom"/>
</dbReference>
<evidence type="ECO:0000259" key="7">
    <source>
        <dbReference type="Pfam" id="PF00441"/>
    </source>
</evidence>
<dbReference type="PROSITE" id="PS00073">
    <property type="entry name" value="ACYL_COA_DH_2"/>
    <property type="match status" value="1"/>
</dbReference>
<reference evidence="10" key="2">
    <citation type="submission" date="2020-09" db="EMBL/GenBank/DDBJ databases">
        <authorList>
            <person name="Sun Q."/>
            <person name="Kim S."/>
        </authorList>
    </citation>
    <scope>NUCLEOTIDE SEQUENCE</scope>
    <source>
        <strain evidence="10">KCTC 12710</strain>
    </source>
</reference>
<dbReference type="GO" id="GO:0046359">
    <property type="term" value="P:butyrate catabolic process"/>
    <property type="evidence" value="ECO:0007669"/>
    <property type="project" value="TreeGrafter"/>
</dbReference>
<dbReference type="PANTHER" id="PTHR43884">
    <property type="entry name" value="ACYL-COA DEHYDROGENASE"/>
    <property type="match status" value="1"/>
</dbReference>
<comment type="similarity">
    <text evidence="2 6">Belongs to the acyl-CoA dehydrogenase family.</text>
</comment>
<evidence type="ECO:0000256" key="6">
    <source>
        <dbReference type="RuleBase" id="RU362125"/>
    </source>
</evidence>
<dbReference type="RefSeq" id="WP_189360541.1">
    <property type="nucleotide sequence ID" value="NZ_BMWZ01000004.1"/>
</dbReference>
<keyword evidence="5 6" id="KW-0560">Oxidoreductase</keyword>
<keyword evidence="3 6" id="KW-0285">Flavoprotein</keyword>
<dbReference type="SUPFAM" id="SSF56645">
    <property type="entry name" value="Acyl-CoA dehydrogenase NM domain-like"/>
    <property type="match status" value="1"/>
</dbReference>
<dbReference type="GO" id="GO:0050660">
    <property type="term" value="F:flavin adenine dinucleotide binding"/>
    <property type="evidence" value="ECO:0007669"/>
    <property type="project" value="InterPro"/>
</dbReference>
<dbReference type="InterPro" id="IPR036250">
    <property type="entry name" value="AcylCo_DH-like_C"/>
</dbReference>
<organism evidence="10 11">
    <name type="scientific">Algibacter mikhailovii</name>
    <dbReference type="NCBI Taxonomy" id="425498"/>
    <lineage>
        <taxon>Bacteria</taxon>
        <taxon>Pseudomonadati</taxon>
        <taxon>Bacteroidota</taxon>
        <taxon>Flavobacteriia</taxon>
        <taxon>Flavobacteriales</taxon>
        <taxon>Flavobacteriaceae</taxon>
        <taxon>Algibacter</taxon>
    </lineage>
</organism>
<dbReference type="PANTHER" id="PTHR43884:SF12">
    <property type="entry name" value="ISOVALERYL-COA DEHYDROGENASE, MITOCHONDRIAL-RELATED"/>
    <property type="match status" value="1"/>
</dbReference>
<dbReference type="Pfam" id="PF02770">
    <property type="entry name" value="Acyl-CoA_dh_M"/>
    <property type="match status" value="1"/>
</dbReference>
<sequence length="388" mass="43794">MNNMYFTEEHNLFRKSLQDFLKKEVVPHIDKWEKTGSIDRFIWKKFGEMGFFGINYPEKYGGLNLDLFYTVILQEELQKINSGGFAAAIWAHVYLAMTHLNAEGDETIKENYLAPSIAGDKIGCLCISEPSGGSDVAGMRTTAVKEGDSYFINGSKTFITNGIYSDYLVVAAKTKPELGNKGMSIFVVDRETPGITASKLDKLGWRASDTAEIAFDNVKIPTSNLLGEENNGFAYIMQHFALERLVMGINAHARAEYALDYASQYMSERIAFGKSLDKYQALRHKYVDLYSDMEVCKQFNYTVAYRLNRGEYVVKEATMSKLKSTKMADAVIYECLQFLGGYGYMEEYPMARLLRDSRLGPIGGGTSEILREILSKMILDKKEYKPAT</sequence>